<dbReference type="PANTHER" id="PTHR44103:SF1">
    <property type="entry name" value="PROPROTEIN CONVERTASE P"/>
    <property type="match status" value="1"/>
</dbReference>
<accession>A0ABP4SHX8</accession>
<evidence type="ECO:0000256" key="1">
    <source>
        <dbReference type="ARBA" id="ARBA00022729"/>
    </source>
</evidence>
<evidence type="ECO:0008006" key="4">
    <source>
        <dbReference type="Google" id="ProtNLM"/>
    </source>
</evidence>
<sequence>MHARDSLSALVLAQERDMSRRFRKLPLRPAGRTATWIAAAALTAVLMPVPAAHAQSSCAPEEGQCLASLDYDGDGFQDLLAIRKSDGSLVFYGGKGDGTYKWGVSRGGGWGGMDIVMAGDLTGDEQPDLLARDNKTGYLYTYPGDGEGDFGSRITVGHGWNDISTFTAGSDFNNDDKIDIWAVSKSTWSLYLYPGQGNGKFGEAYYWDPTAAWNTVNSLVTFGTVDPNSWVALLAVDGPWGSYPAFNTGEDFFKFEPEWHLGFWPYATGNPYRQVTAIGDADGDGVDDLAGIDSRTNALMLNSFRTTGGALHAPELIAPDWGGNRLPSVVVDRTYDANANGYADVVARKSATGEVHLYQTNGRGFWLSERPLLGVFPEMDLIEKAGDLSGDGIADLLTRESATGALYLHPSAGYDELGDRVQIGSGWNSMSTVVSGQDYNVDGKVDVVARERSTGDLWLYPGDGNGGLGSRVKIGTGWNTLREITAAGDLDHDGLADLLAVHRTDGCLYFYGGKGTGGVKNAVRVGCGWGDSDALAAVGDMSLDGHADFVARGMSDGLMRLYTGNGAGGFTHPPVVLSHGWNGMNLIA</sequence>
<proteinExistence type="predicted"/>
<comment type="caution">
    <text evidence="2">The sequence shown here is derived from an EMBL/GenBank/DDBJ whole genome shotgun (WGS) entry which is preliminary data.</text>
</comment>
<dbReference type="InterPro" id="IPR013517">
    <property type="entry name" value="FG-GAP"/>
</dbReference>
<dbReference type="EMBL" id="BAAAQF010000005">
    <property type="protein sequence ID" value="GAA1673205.1"/>
    <property type="molecule type" value="Genomic_DNA"/>
</dbReference>
<reference evidence="3" key="1">
    <citation type="journal article" date="2019" name="Int. J. Syst. Evol. Microbiol.">
        <title>The Global Catalogue of Microorganisms (GCM) 10K type strain sequencing project: providing services to taxonomists for standard genome sequencing and annotation.</title>
        <authorList>
            <consortium name="The Broad Institute Genomics Platform"/>
            <consortium name="The Broad Institute Genome Sequencing Center for Infectious Disease"/>
            <person name="Wu L."/>
            <person name="Ma J."/>
        </authorList>
    </citation>
    <scope>NUCLEOTIDE SEQUENCE [LARGE SCALE GENOMIC DNA]</scope>
    <source>
        <strain evidence="3">JCM 16001</strain>
    </source>
</reference>
<dbReference type="SUPFAM" id="SSF69318">
    <property type="entry name" value="Integrin alpha N-terminal domain"/>
    <property type="match status" value="2"/>
</dbReference>
<keyword evidence="1" id="KW-0732">Signal</keyword>
<dbReference type="InterPro" id="IPR028994">
    <property type="entry name" value="Integrin_alpha_N"/>
</dbReference>
<dbReference type="PANTHER" id="PTHR44103">
    <property type="entry name" value="PROPROTEIN CONVERTASE P"/>
    <property type="match status" value="1"/>
</dbReference>
<dbReference type="Proteomes" id="UP001499851">
    <property type="component" value="Unassembled WGS sequence"/>
</dbReference>
<protein>
    <recommendedName>
        <fullName evidence="4">VCBS repeat-containing protein</fullName>
    </recommendedName>
</protein>
<gene>
    <name evidence="2" type="ORF">GCM10009830_19370</name>
</gene>
<evidence type="ECO:0000313" key="2">
    <source>
        <dbReference type="EMBL" id="GAA1673205.1"/>
    </source>
</evidence>
<organism evidence="2 3">
    <name type="scientific">Glycomyces endophyticus</name>
    <dbReference type="NCBI Taxonomy" id="480996"/>
    <lineage>
        <taxon>Bacteria</taxon>
        <taxon>Bacillati</taxon>
        <taxon>Actinomycetota</taxon>
        <taxon>Actinomycetes</taxon>
        <taxon>Glycomycetales</taxon>
        <taxon>Glycomycetaceae</taxon>
        <taxon>Glycomyces</taxon>
    </lineage>
</organism>
<name>A0ABP4SHX8_9ACTN</name>
<keyword evidence="3" id="KW-1185">Reference proteome</keyword>
<evidence type="ECO:0000313" key="3">
    <source>
        <dbReference type="Proteomes" id="UP001499851"/>
    </source>
</evidence>
<dbReference type="Pfam" id="PF13517">
    <property type="entry name" value="FG-GAP_3"/>
    <property type="match status" value="2"/>
</dbReference>